<proteinExistence type="predicted"/>
<gene>
    <name evidence="1" type="ORF">BV25DRAFT_1922262</name>
</gene>
<dbReference type="EMBL" id="MU277330">
    <property type="protein sequence ID" value="KAI0054909.1"/>
    <property type="molecule type" value="Genomic_DNA"/>
</dbReference>
<name>A0ACB8SED5_9AGAM</name>
<evidence type="ECO:0000313" key="1">
    <source>
        <dbReference type="EMBL" id="KAI0054909.1"/>
    </source>
</evidence>
<dbReference type="Proteomes" id="UP000814140">
    <property type="component" value="Unassembled WGS sequence"/>
</dbReference>
<keyword evidence="2" id="KW-1185">Reference proteome</keyword>
<comment type="caution">
    <text evidence="1">The sequence shown here is derived from an EMBL/GenBank/DDBJ whole genome shotgun (WGS) entry which is preliminary data.</text>
</comment>
<evidence type="ECO:0000313" key="2">
    <source>
        <dbReference type="Proteomes" id="UP000814140"/>
    </source>
</evidence>
<protein>
    <submittedName>
        <fullName evidence="1">Uncharacterized protein</fullName>
    </submittedName>
</protein>
<sequence length="290" mass="32547">METTASPHQEDSQPRKRHRADREKEIQIVESPDLWLTDGKVVIRTVLESSPLTHTLYKVHKHTLGLPVHCTAFASLFDGPQAAFDVGSEQHDGVPVMDLPDAAEDVRDFLKALETQLHLSPSSPILKYDAEDIRTIVVNAFKTEWPLSLSEWDLLRSQREEALAAQPASANYKDTIRLYPDAGKIIRLARDCDVPDLLPVAFYSLLCSTELNVSSSPFHGHHLESLSLSDVKCLAKGRARLRTMFGHVVTDVVLEKSPQHIASFDCEKVMQTFWAEQKDLALLSPDMLLF</sequence>
<accession>A0ACB8SED5</accession>
<reference evidence="1" key="1">
    <citation type="submission" date="2021-03" db="EMBL/GenBank/DDBJ databases">
        <authorList>
            <consortium name="DOE Joint Genome Institute"/>
            <person name="Ahrendt S."/>
            <person name="Looney B.P."/>
            <person name="Miyauchi S."/>
            <person name="Morin E."/>
            <person name="Drula E."/>
            <person name="Courty P.E."/>
            <person name="Chicoki N."/>
            <person name="Fauchery L."/>
            <person name="Kohler A."/>
            <person name="Kuo A."/>
            <person name="Labutti K."/>
            <person name="Pangilinan J."/>
            <person name="Lipzen A."/>
            <person name="Riley R."/>
            <person name="Andreopoulos W."/>
            <person name="He G."/>
            <person name="Johnson J."/>
            <person name="Barry K.W."/>
            <person name="Grigoriev I.V."/>
            <person name="Nagy L."/>
            <person name="Hibbett D."/>
            <person name="Henrissat B."/>
            <person name="Matheny P.B."/>
            <person name="Labbe J."/>
            <person name="Martin F."/>
        </authorList>
    </citation>
    <scope>NUCLEOTIDE SEQUENCE</scope>
    <source>
        <strain evidence="1">HHB10654</strain>
    </source>
</reference>
<reference evidence="1" key="2">
    <citation type="journal article" date="2022" name="New Phytol.">
        <title>Evolutionary transition to the ectomycorrhizal habit in the genomes of a hyperdiverse lineage of mushroom-forming fungi.</title>
        <authorList>
            <person name="Looney B."/>
            <person name="Miyauchi S."/>
            <person name="Morin E."/>
            <person name="Drula E."/>
            <person name="Courty P.E."/>
            <person name="Kohler A."/>
            <person name="Kuo A."/>
            <person name="LaButti K."/>
            <person name="Pangilinan J."/>
            <person name="Lipzen A."/>
            <person name="Riley R."/>
            <person name="Andreopoulos W."/>
            <person name="He G."/>
            <person name="Johnson J."/>
            <person name="Nolan M."/>
            <person name="Tritt A."/>
            <person name="Barry K.W."/>
            <person name="Grigoriev I.V."/>
            <person name="Nagy L.G."/>
            <person name="Hibbett D."/>
            <person name="Henrissat B."/>
            <person name="Matheny P.B."/>
            <person name="Labbe J."/>
            <person name="Martin F.M."/>
        </authorList>
    </citation>
    <scope>NUCLEOTIDE SEQUENCE</scope>
    <source>
        <strain evidence="1">HHB10654</strain>
    </source>
</reference>
<organism evidence="1 2">
    <name type="scientific">Artomyces pyxidatus</name>
    <dbReference type="NCBI Taxonomy" id="48021"/>
    <lineage>
        <taxon>Eukaryota</taxon>
        <taxon>Fungi</taxon>
        <taxon>Dikarya</taxon>
        <taxon>Basidiomycota</taxon>
        <taxon>Agaricomycotina</taxon>
        <taxon>Agaricomycetes</taxon>
        <taxon>Russulales</taxon>
        <taxon>Auriscalpiaceae</taxon>
        <taxon>Artomyces</taxon>
    </lineage>
</organism>